<reference evidence="1" key="1">
    <citation type="submission" date="2014-05" db="EMBL/GenBank/DDBJ databases">
        <title>The transcriptome of the halophilic microalga Tetraselmis sp. GSL018 isolated from the Great Salt Lake, Utah.</title>
        <authorList>
            <person name="Jinkerson R.E."/>
            <person name="D'Adamo S."/>
            <person name="Posewitz M.C."/>
        </authorList>
    </citation>
    <scope>NUCLEOTIDE SEQUENCE</scope>
    <source>
        <strain evidence="1">GSL018</strain>
    </source>
</reference>
<proteinExistence type="predicted"/>
<name>A0A061RM86_9CHLO</name>
<sequence length="37" mass="4367">MSFSLLESFCIIQMPKNPDKRSHSKPRKNTCASWVWL</sequence>
<dbReference type="EMBL" id="GBEZ01014461">
    <property type="protein sequence ID" value="JAC71616.1"/>
    <property type="molecule type" value="Transcribed_RNA"/>
</dbReference>
<feature type="non-terminal residue" evidence="1">
    <location>
        <position position="37"/>
    </location>
</feature>
<organism evidence="1">
    <name type="scientific">Tetraselmis sp. GSL018</name>
    <dbReference type="NCBI Taxonomy" id="582737"/>
    <lineage>
        <taxon>Eukaryota</taxon>
        <taxon>Viridiplantae</taxon>
        <taxon>Chlorophyta</taxon>
        <taxon>core chlorophytes</taxon>
        <taxon>Chlorodendrophyceae</taxon>
        <taxon>Chlorodendrales</taxon>
        <taxon>Chlorodendraceae</taxon>
        <taxon>Tetraselmis</taxon>
    </lineage>
</organism>
<protein>
    <submittedName>
        <fullName evidence="1">Uncharacterized protein</fullName>
    </submittedName>
</protein>
<gene>
    <name evidence="1" type="ORF">TSPGSL018_1495</name>
</gene>
<accession>A0A061RM86</accession>
<dbReference type="AlphaFoldDB" id="A0A061RM86"/>
<evidence type="ECO:0000313" key="1">
    <source>
        <dbReference type="EMBL" id="JAC71616.1"/>
    </source>
</evidence>